<evidence type="ECO:0000256" key="2">
    <source>
        <dbReference type="ARBA" id="ARBA00022737"/>
    </source>
</evidence>
<comment type="caution">
    <text evidence="3">The sequence shown here is derived from an EMBL/GenBank/DDBJ whole genome shotgun (WGS) entry which is preliminary data.</text>
</comment>
<accession>A0AA88L5N5</accession>
<dbReference type="Gene3D" id="3.80.10.10">
    <property type="entry name" value="Ribonuclease Inhibitor"/>
    <property type="match status" value="2"/>
</dbReference>
<proteinExistence type="predicted"/>
<dbReference type="SMART" id="SM00369">
    <property type="entry name" value="LRR_TYP"/>
    <property type="match status" value="5"/>
</dbReference>
<reference evidence="3" key="1">
    <citation type="submission" date="2023-07" db="EMBL/GenBank/DDBJ databases">
        <title>Chromosome-level genome assembly of Artemia franciscana.</title>
        <authorList>
            <person name="Jo E."/>
        </authorList>
    </citation>
    <scope>NUCLEOTIDE SEQUENCE</scope>
    <source>
        <tissue evidence="3">Whole body</tissue>
    </source>
</reference>
<name>A0AA88L5N5_ARTSF</name>
<evidence type="ECO:0000313" key="4">
    <source>
        <dbReference type="Proteomes" id="UP001187531"/>
    </source>
</evidence>
<dbReference type="Proteomes" id="UP001187531">
    <property type="component" value="Unassembled WGS sequence"/>
</dbReference>
<sequence>MEVPPLFVVRLDKFETDGSATLICGDIDASSIHLLQLYSITRRTNLPCSPAECSSPSSSFVHVLDIVSRLRKLRIQGSNDFYKSSNLIPNLLPVSFLPFKSVKNLILSDFVTKNVSSICTLRPTVNSLTCQNCQLSSLADILLCDVIHRDKLSDEYRWSSATNLNLKSNKIESIDEAVVLLEKLEVLDLSNNLISSLENNFLTKLPHLVALILTNNRIKILDSLHMKVGNLVKLNISHNKLSNLDGLSKLYSLEQLEAGWNCIEHLESVICVSSLPCLQRLVLNGNPVASIVDYRIKIFSLFGQRMSEIYFDNERPLPKEIDKALVLRALRMAQICRGAYTSYE</sequence>
<dbReference type="SMART" id="SM00365">
    <property type="entry name" value="LRR_SD22"/>
    <property type="match status" value="4"/>
</dbReference>
<organism evidence="3 4">
    <name type="scientific">Artemia franciscana</name>
    <name type="common">Brine shrimp</name>
    <name type="synonym">Artemia sanfranciscana</name>
    <dbReference type="NCBI Taxonomy" id="6661"/>
    <lineage>
        <taxon>Eukaryota</taxon>
        <taxon>Metazoa</taxon>
        <taxon>Ecdysozoa</taxon>
        <taxon>Arthropoda</taxon>
        <taxon>Crustacea</taxon>
        <taxon>Branchiopoda</taxon>
        <taxon>Anostraca</taxon>
        <taxon>Artemiidae</taxon>
        <taxon>Artemia</taxon>
    </lineage>
</organism>
<dbReference type="InterPro" id="IPR032675">
    <property type="entry name" value="LRR_dom_sf"/>
</dbReference>
<dbReference type="InterPro" id="IPR001611">
    <property type="entry name" value="Leu-rich_rpt"/>
</dbReference>
<gene>
    <name evidence="3" type="ORF">QYM36_006578</name>
</gene>
<dbReference type="SUPFAM" id="SSF52075">
    <property type="entry name" value="Outer arm dynein light chain 1"/>
    <property type="match status" value="1"/>
</dbReference>
<dbReference type="EMBL" id="JAVRJZ010000010">
    <property type="protein sequence ID" value="KAK2717822.1"/>
    <property type="molecule type" value="Genomic_DNA"/>
</dbReference>
<evidence type="ECO:0008006" key="5">
    <source>
        <dbReference type="Google" id="ProtNLM"/>
    </source>
</evidence>
<dbReference type="Pfam" id="PF13855">
    <property type="entry name" value="LRR_8"/>
    <property type="match status" value="1"/>
</dbReference>
<dbReference type="PROSITE" id="PS51450">
    <property type="entry name" value="LRR"/>
    <property type="match status" value="2"/>
</dbReference>
<dbReference type="PANTHER" id="PTHR15454">
    <property type="entry name" value="NISCHARIN RELATED"/>
    <property type="match status" value="1"/>
</dbReference>
<dbReference type="InterPro" id="IPR003591">
    <property type="entry name" value="Leu-rich_rpt_typical-subtyp"/>
</dbReference>
<keyword evidence="2" id="KW-0677">Repeat</keyword>
<dbReference type="PANTHER" id="PTHR15454:SF35">
    <property type="entry name" value="NISCHARIN"/>
    <property type="match status" value="1"/>
</dbReference>
<protein>
    <recommendedName>
        <fullName evidence="5">Nischarin</fullName>
    </recommendedName>
</protein>
<evidence type="ECO:0000256" key="1">
    <source>
        <dbReference type="ARBA" id="ARBA00022614"/>
    </source>
</evidence>
<dbReference type="GO" id="GO:0005737">
    <property type="term" value="C:cytoplasm"/>
    <property type="evidence" value="ECO:0007669"/>
    <property type="project" value="TreeGrafter"/>
</dbReference>
<evidence type="ECO:0000313" key="3">
    <source>
        <dbReference type="EMBL" id="KAK2717822.1"/>
    </source>
</evidence>
<keyword evidence="4" id="KW-1185">Reference proteome</keyword>
<keyword evidence="1" id="KW-0433">Leucine-rich repeat</keyword>
<dbReference type="AlphaFoldDB" id="A0AA88L5N5"/>